<gene>
    <name evidence="4" type="primary">hemAT_2</name>
    <name evidence="5" type="ORF">DFR61_10292</name>
    <name evidence="4" type="ORF">NCTC10597_02413</name>
</gene>
<protein>
    <submittedName>
        <fullName evidence="4 5">Heme-based aerotactic transducer</fullName>
    </submittedName>
</protein>
<evidence type="ECO:0000256" key="2">
    <source>
        <dbReference type="PROSITE-ProRule" id="PRU00284"/>
    </source>
</evidence>
<sequence length="434" mass="48818">MALFAKKNDVHFESLDNSLLHEMNQVSISDALSHSIKTQMQMIQLTTDDLAILRVMKPLLQENIDSIVANFYKNLEKEPSLGKIIQDNSSVARLQQTLKKHISEMFDGIIDESFLQKRHRIAAVHAHIGLAPKWYMSAFQDLMNYFFQIVQMTNFLPSDQFKIVAAISKILNFEQQIVLESYEVQHQEELTKEMDRQSKMIVSIRENSASLSEITNETNNDIIEMMSVLGNLEHLSSDNNSLTEEVREASVQEQDSLKMTEQNSEKLQQTMYEIKNSVSELHTLNEKITSIAQIITQIANQTNLLALNASIEAARAGDHGRGFAVVAEEVRKLAESTKASLEEVDLVLAESHQKTQGIAQTSDTLQQLVDESSNQVIATGNSFANIVEHMHKLSERNDSLFKGVSDLTDSVKSIQQSSEKINIASEQLNTASHN</sequence>
<dbReference type="Proteomes" id="UP000294641">
    <property type="component" value="Unassembled WGS sequence"/>
</dbReference>
<dbReference type="Pfam" id="PF00015">
    <property type="entry name" value="MCPsignal"/>
    <property type="match status" value="1"/>
</dbReference>
<dbReference type="InterPro" id="IPR012292">
    <property type="entry name" value="Globin/Proto"/>
</dbReference>
<dbReference type="GO" id="GO:0019825">
    <property type="term" value="F:oxygen binding"/>
    <property type="evidence" value="ECO:0007669"/>
    <property type="project" value="InterPro"/>
</dbReference>
<evidence type="ECO:0000313" key="6">
    <source>
        <dbReference type="Proteomes" id="UP000254330"/>
    </source>
</evidence>
<evidence type="ECO:0000259" key="3">
    <source>
        <dbReference type="PROSITE" id="PS50111"/>
    </source>
</evidence>
<evidence type="ECO:0000313" key="4">
    <source>
        <dbReference type="EMBL" id="STX10663.1"/>
    </source>
</evidence>
<evidence type="ECO:0000256" key="1">
    <source>
        <dbReference type="ARBA" id="ARBA00023224"/>
    </source>
</evidence>
<dbReference type="Proteomes" id="UP000254330">
    <property type="component" value="Unassembled WGS sequence"/>
</dbReference>
<dbReference type="InterPro" id="IPR044398">
    <property type="entry name" value="Globin-sensor_dom"/>
</dbReference>
<accession>A0A2U3AH67</accession>
<reference evidence="5 7" key="2">
    <citation type="submission" date="2019-03" db="EMBL/GenBank/DDBJ databases">
        <title>Genomic Encyclopedia of Type Strains, Phase IV (KMG-IV): sequencing the most valuable type-strain genomes for metagenomic binning, comparative biology and taxonomic classification.</title>
        <authorList>
            <person name="Goeker M."/>
        </authorList>
    </citation>
    <scope>NUCLEOTIDE SEQUENCE [LARGE SCALE GENOMIC DNA]</scope>
    <source>
        <strain evidence="5 7">DSM 20580</strain>
    </source>
</reference>
<dbReference type="Pfam" id="PF11563">
    <property type="entry name" value="Protoglobin"/>
    <property type="match status" value="1"/>
</dbReference>
<evidence type="ECO:0000313" key="5">
    <source>
        <dbReference type="EMBL" id="TDR43409.1"/>
    </source>
</evidence>
<dbReference type="EMBL" id="UGNP01000001">
    <property type="protein sequence ID" value="STX10663.1"/>
    <property type="molecule type" value="Genomic_DNA"/>
</dbReference>
<dbReference type="EMBL" id="SNZG01000002">
    <property type="protein sequence ID" value="TDR43409.1"/>
    <property type="molecule type" value="Genomic_DNA"/>
</dbReference>
<dbReference type="RefSeq" id="WP_109348481.1">
    <property type="nucleotide sequence ID" value="NZ_BJUE01000036.1"/>
</dbReference>
<dbReference type="GO" id="GO:0016020">
    <property type="term" value="C:membrane"/>
    <property type="evidence" value="ECO:0007669"/>
    <property type="project" value="InterPro"/>
</dbReference>
<dbReference type="GO" id="GO:0020037">
    <property type="term" value="F:heme binding"/>
    <property type="evidence" value="ECO:0007669"/>
    <property type="project" value="InterPro"/>
</dbReference>
<dbReference type="SUPFAM" id="SSF58104">
    <property type="entry name" value="Methyl-accepting chemotaxis protein (MCP) signaling domain"/>
    <property type="match status" value="1"/>
</dbReference>
<dbReference type="PANTHER" id="PTHR32089:SF112">
    <property type="entry name" value="LYSOZYME-LIKE PROTEIN-RELATED"/>
    <property type="match status" value="1"/>
</dbReference>
<dbReference type="PANTHER" id="PTHR32089">
    <property type="entry name" value="METHYL-ACCEPTING CHEMOTAXIS PROTEIN MCPB"/>
    <property type="match status" value="1"/>
</dbReference>
<dbReference type="SMART" id="SM00283">
    <property type="entry name" value="MA"/>
    <property type="match status" value="1"/>
</dbReference>
<keyword evidence="7" id="KW-1185">Reference proteome</keyword>
<dbReference type="PROSITE" id="PS50111">
    <property type="entry name" value="CHEMOTAXIS_TRANSDUC_2"/>
    <property type="match status" value="1"/>
</dbReference>
<dbReference type="CDD" id="cd01068">
    <property type="entry name" value="globin_sensor"/>
    <property type="match status" value="1"/>
</dbReference>
<keyword evidence="1 2" id="KW-0807">Transducer</keyword>
<dbReference type="GO" id="GO:0007165">
    <property type="term" value="P:signal transduction"/>
    <property type="evidence" value="ECO:0007669"/>
    <property type="project" value="UniProtKB-KW"/>
</dbReference>
<name>A0A2U3AH67_9BACL</name>
<dbReference type="InterPro" id="IPR004089">
    <property type="entry name" value="MCPsignal_dom"/>
</dbReference>
<dbReference type="InterPro" id="IPR009050">
    <property type="entry name" value="Globin-like_sf"/>
</dbReference>
<dbReference type="Gene3D" id="1.10.287.950">
    <property type="entry name" value="Methyl-accepting chemotaxis protein"/>
    <property type="match status" value="1"/>
</dbReference>
<dbReference type="AlphaFoldDB" id="A0A2U3AH67"/>
<organism evidence="4 6">
    <name type="scientific">Kurthia zopfii</name>
    <dbReference type="NCBI Taxonomy" id="1650"/>
    <lineage>
        <taxon>Bacteria</taxon>
        <taxon>Bacillati</taxon>
        <taxon>Bacillota</taxon>
        <taxon>Bacilli</taxon>
        <taxon>Bacillales</taxon>
        <taxon>Caryophanaceae</taxon>
        <taxon>Kurthia</taxon>
    </lineage>
</organism>
<reference evidence="4 6" key="1">
    <citation type="submission" date="2018-06" db="EMBL/GenBank/DDBJ databases">
        <authorList>
            <consortium name="Pathogen Informatics"/>
            <person name="Doyle S."/>
        </authorList>
    </citation>
    <scope>NUCLEOTIDE SEQUENCE [LARGE SCALE GENOMIC DNA]</scope>
    <source>
        <strain evidence="4 6">NCTC10597</strain>
    </source>
</reference>
<dbReference type="InterPro" id="IPR039379">
    <property type="entry name" value="Protoglobin_sensor_dom"/>
</dbReference>
<comment type="caution">
    <text evidence="4">The sequence shown here is derived from an EMBL/GenBank/DDBJ whole genome shotgun (WGS) entry which is preliminary data.</text>
</comment>
<evidence type="ECO:0000313" key="7">
    <source>
        <dbReference type="Proteomes" id="UP000294641"/>
    </source>
</evidence>
<proteinExistence type="predicted"/>
<feature type="domain" description="Methyl-accepting transducer" evidence="3">
    <location>
        <begin position="196"/>
        <end position="429"/>
    </location>
</feature>
<dbReference type="Gene3D" id="1.10.490.10">
    <property type="entry name" value="Globins"/>
    <property type="match status" value="1"/>
</dbReference>
<dbReference type="SUPFAM" id="SSF46458">
    <property type="entry name" value="Globin-like"/>
    <property type="match status" value="1"/>
</dbReference>